<feature type="region of interest" description="Disordered" evidence="1">
    <location>
        <begin position="181"/>
        <end position="413"/>
    </location>
</feature>
<feature type="compositionally biased region" description="Low complexity" evidence="1">
    <location>
        <begin position="341"/>
        <end position="378"/>
    </location>
</feature>
<name>A0A4R1Q0M9_9FIRM</name>
<gene>
    <name evidence="2" type="ORF">EV210_104266</name>
</gene>
<feature type="compositionally biased region" description="Polar residues" evidence="1">
    <location>
        <begin position="231"/>
        <end position="258"/>
    </location>
</feature>
<sequence length="627" mass="64955">MTVINSVSTPPAAALQAEETVNTSKTEVSGEQSGATKLPPTAASDTSGIGEAIQKTLKELTQSIDKRSQILNTLPADVKEQVQALLLKAAASQNLLSQGLFAAVSLQKQSAQNLLDMAFSLETAASVPEPAGDCEALLGSITQKLGAGNAGQHAKQLVALARQLVDPAISRDSANLNEQQSVLPETGGSADSQDLAKTGQPNVMNKNSFAPAGQAGKNLPGLLNMGLPEQQAAQPSQSGTIQSGTAQPGQPETAQPGTVQPGPTAAAQSGQPGGALPGQSGTSQTSQPGMAVAGQPDAVQSGQSGTAVTGQTGVIQPGRPGLALPGQPGTVQSSQPGASLPGQPTTQPGQPTTQPGQPAAAQPGQGSAAAPSQQGTAQLSQPRFAQPGQPAMVQPGQPGMVQPGQSGMTLPGLQAGGTVLHDIKQLLANLTTDITKDQLQTAAKPVETLIPQVLRQAAAQHGLADLPTLWALLKIVELNQWKNIDRSERAKAGADLKRLAQLFAKETAPQGENVSTHTVLSYSMPLYFGDNPHPYPAYIHIYHQREQTDREQGEYETWLRIALDTQNIGMVDASFRLYDGEKVDVRVGLGDCQAVESFSQAVPDIRTALAESPLTLQVLAVNKLKED</sequence>
<accession>A0A4R1Q0M9</accession>
<proteinExistence type="predicted"/>
<evidence type="ECO:0008006" key="4">
    <source>
        <dbReference type="Google" id="ProtNLM"/>
    </source>
</evidence>
<feature type="compositionally biased region" description="Low complexity" evidence="1">
    <location>
        <begin position="392"/>
        <end position="408"/>
    </location>
</feature>
<dbReference type="OrthoDB" id="1672732at2"/>
<feature type="compositionally biased region" description="Polar residues" evidence="1">
    <location>
        <begin position="199"/>
        <end position="208"/>
    </location>
</feature>
<organism evidence="2 3">
    <name type="scientific">Anaerospora hongkongensis</name>
    <dbReference type="NCBI Taxonomy" id="244830"/>
    <lineage>
        <taxon>Bacteria</taxon>
        <taxon>Bacillati</taxon>
        <taxon>Bacillota</taxon>
        <taxon>Negativicutes</taxon>
        <taxon>Selenomonadales</taxon>
        <taxon>Sporomusaceae</taxon>
        <taxon>Anaerospora</taxon>
    </lineage>
</organism>
<dbReference type="Proteomes" id="UP000295063">
    <property type="component" value="Unassembled WGS sequence"/>
</dbReference>
<keyword evidence="3" id="KW-1185">Reference proteome</keyword>
<dbReference type="AlphaFoldDB" id="A0A4R1Q0M9"/>
<feature type="compositionally biased region" description="Polar residues" evidence="1">
    <location>
        <begin position="279"/>
        <end position="288"/>
    </location>
</feature>
<protein>
    <recommendedName>
        <fullName evidence="4">Flagellar hook-length control protein FliK</fullName>
    </recommendedName>
</protein>
<dbReference type="RefSeq" id="WP_132078046.1">
    <property type="nucleotide sequence ID" value="NZ_SLUI01000004.1"/>
</dbReference>
<feature type="compositionally biased region" description="Polar residues" evidence="1">
    <location>
        <begin position="298"/>
        <end position="314"/>
    </location>
</feature>
<evidence type="ECO:0000313" key="2">
    <source>
        <dbReference type="EMBL" id="TCL38282.1"/>
    </source>
</evidence>
<dbReference type="EMBL" id="SLUI01000004">
    <property type="protein sequence ID" value="TCL38282.1"/>
    <property type="molecule type" value="Genomic_DNA"/>
</dbReference>
<reference evidence="2 3" key="1">
    <citation type="submission" date="2019-03" db="EMBL/GenBank/DDBJ databases">
        <title>Genomic Encyclopedia of Type Strains, Phase IV (KMG-IV): sequencing the most valuable type-strain genomes for metagenomic binning, comparative biology and taxonomic classification.</title>
        <authorList>
            <person name="Goeker M."/>
        </authorList>
    </citation>
    <scope>NUCLEOTIDE SEQUENCE [LARGE SCALE GENOMIC DNA]</scope>
    <source>
        <strain evidence="2 3">DSM 15969</strain>
    </source>
</reference>
<feature type="region of interest" description="Disordered" evidence="1">
    <location>
        <begin position="1"/>
        <end position="47"/>
    </location>
</feature>
<comment type="caution">
    <text evidence="2">The sequence shown here is derived from an EMBL/GenBank/DDBJ whole genome shotgun (WGS) entry which is preliminary data.</text>
</comment>
<feature type="compositionally biased region" description="Polar residues" evidence="1">
    <location>
        <begin position="19"/>
        <end position="35"/>
    </location>
</feature>
<evidence type="ECO:0000256" key="1">
    <source>
        <dbReference type="SAM" id="MobiDB-lite"/>
    </source>
</evidence>
<evidence type="ECO:0000313" key="3">
    <source>
        <dbReference type="Proteomes" id="UP000295063"/>
    </source>
</evidence>